<feature type="region of interest" description="Disordered" evidence="1">
    <location>
        <begin position="47"/>
        <end position="89"/>
    </location>
</feature>
<sequence>MFTPPVPPGPDPPVAATTAAAAAALAGKPPESALSWTILAGTPANAACTDSHTAHHALHPTHPWPASPITHPGTTSTPTTSSTRWKYGS</sequence>
<gene>
    <name evidence="2" type="ORF">HMPREF0299_7334</name>
</gene>
<feature type="compositionally biased region" description="Low complexity" evidence="1">
    <location>
        <begin position="67"/>
        <end position="83"/>
    </location>
</feature>
<dbReference type="Proteomes" id="UP000004218">
    <property type="component" value="Unassembled WGS sequence"/>
</dbReference>
<dbReference type="AlphaFoldDB" id="E0DED9"/>
<reference evidence="2" key="1">
    <citation type="submission" date="2010-08" db="EMBL/GenBank/DDBJ databases">
        <authorList>
            <person name="Harkins D.M."/>
            <person name="Madupu R."/>
            <person name="Durkin A.S."/>
            <person name="Torralba M."/>
            <person name="Methe B."/>
            <person name="Sutton G.G."/>
            <person name="Nelson K.E."/>
        </authorList>
    </citation>
    <scope>NUCLEOTIDE SEQUENCE [LARGE SCALE GENOMIC DNA]</scope>
    <source>
        <strain evidence="2">ATCC 14266</strain>
    </source>
</reference>
<keyword evidence="3" id="KW-1185">Reference proteome</keyword>
<evidence type="ECO:0000313" key="2">
    <source>
        <dbReference type="EMBL" id="EFM49594.1"/>
    </source>
</evidence>
<dbReference type="EMBL" id="ACSH02000004">
    <property type="protein sequence ID" value="EFM49594.1"/>
    <property type="molecule type" value="Genomic_DNA"/>
</dbReference>
<evidence type="ECO:0000313" key="3">
    <source>
        <dbReference type="Proteomes" id="UP000004218"/>
    </source>
</evidence>
<organism evidence="2 3">
    <name type="scientific">Corynebacterium matruchotii ATCC 14266</name>
    <dbReference type="NCBI Taxonomy" id="553207"/>
    <lineage>
        <taxon>Bacteria</taxon>
        <taxon>Bacillati</taxon>
        <taxon>Actinomycetota</taxon>
        <taxon>Actinomycetes</taxon>
        <taxon>Mycobacteriales</taxon>
        <taxon>Corynebacteriaceae</taxon>
        <taxon>Corynebacterium</taxon>
    </lineage>
</organism>
<proteinExistence type="predicted"/>
<accession>E0DED9</accession>
<evidence type="ECO:0000256" key="1">
    <source>
        <dbReference type="SAM" id="MobiDB-lite"/>
    </source>
</evidence>
<comment type="caution">
    <text evidence="2">The sequence shown here is derived from an EMBL/GenBank/DDBJ whole genome shotgun (WGS) entry which is preliminary data.</text>
</comment>
<name>E0DED9_9CORY</name>
<protein>
    <submittedName>
        <fullName evidence="2">Uncharacterized protein</fullName>
    </submittedName>
</protein>